<sequence length="61" mass="6753">MTENRRAETADESVDVALLAQQLAERGFYVIGELRGPATLTGERIRPEKPRTRPPTSISEA</sequence>
<organism evidence="2 3">
    <name type="scientific">Brevundimonas vesicularis</name>
    <name type="common">Pseudomonas vesicularis</name>
    <dbReference type="NCBI Taxonomy" id="41276"/>
    <lineage>
        <taxon>Bacteria</taxon>
        <taxon>Pseudomonadati</taxon>
        <taxon>Pseudomonadota</taxon>
        <taxon>Alphaproteobacteria</taxon>
        <taxon>Caulobacterales</taxon>
        <taxon>Caulobacteraceae</taxon>
        <taxon>Brevundimonas</taxon>
    </lineage>
</organism>
<evidence type="ECO:0000256" key="1">
    <source>
        <dbReference type="SAM" id="MobiDB-lite"/>
    </source>
</evidence>
<gene>
    <name evidence="2" type="ORF">NCTC11166_01456</name>
</gene>
<dbReference type="Proteomes" id="UP000251186">
    <property type="component" value="Unassembled WGS sequence"/>
</dbReference>
<dbReference type="AlphaFoldDB" id="A0A2X1BRR9"/>
<reference evidence="2 3" key="1">
    <citation type="submission" date="2018-06" db="EMBL/GenBank/DDBJ databases">
        <authorList>
            <consortium name="Pathogen Informatics"/>
            <person name="Doyle S."/>
        </authorList>
    </citation>
    <scope>NUCLEOTIDE SEQUENCE [LARGE SCALE GENOMIC DNA]</scope>
    <source>
        <strain evidence="2 3">NCTC11166</strain>
    </source>
</reference>
<proteinExistence type="predicted"/>
<protein>
    <submittedName>
        <fullName evidence="2">Uncharacterized protein</fullName>
    </submittedName>
</protein>
<name>A0A2X1BRR9_BREVE</name>
<dbReference type="EMBL" id="UAQP01000005">
    <property type="protein sequence ID" value="SPU53384.1"/>
    <property type="molecule type" value="Genomic_DNA"/>
</dbReference>
<feature type="region of interest" description="Disordered" evidence="1">
    <location>
        <begin position="41"/>
        <end position="61"/>
    </location>
</feature>
<dbReference type="RefSeq" id="WP_066551084.1">
    <property type="nucleotide sequence ID" value="NZ_UAQP01000005.1"/>
</dbReference>
<evidence type="ECO:0000313" key="3">
    <source>
        <dbReference type="Proteomes" id="UP000251186"/>
    </source>
</evidence>
<accession>A0A2X1BRR9</accession>
<evidence type="ECO:0000313" key="2">
    <source>
        <dbReference type="EMBL" id="SPU53384.1"/>
    </source>
</evidence>